<gene>
    <name evidence="1" type="ORF">Taro_045269</name>
</gene>
<reference evidence="1" key="1">
    <citation type="submission" date="2017-07" db="EMBL/GenBank/DDBJ databases">
        <title>Taro Niue Genome Assembly and Annotation.</title>
        <authorList>
            <person name="Atibalentja N."/>
            <person name="Keating K."/>
            <person name="Fields C.J."/>
        </authorList>
    </citation>
    <scope>NUCLEOTIDE SEQUENCE</scope>
    <source>
        <strain evidence="1">Niue_2</strain>
        <tissue evidence="1">Leaf</tissue>
    </source>
</reference>
<keyword evidence="2" id="KW-1185">Reference proteome</keyword>
<sequence length="131" mass="14864">CSSRERSCPAHGRRFVDRRSSEVEVASLREGPLRLDLHLEADLTVEQGKATCPMSPSGLLKAMGPMSPSQFQRVKFPSHEHKPQFVPFYGETFFSGELRLGRSVEAWEEVRLHSSSLRGVARRRARSSRRL</sequence>
<dbReference type="Proteomes" id="UP000652761">
    <property type="component" value="Unassembled WGS sequence"/>
</dbReference>
<protein>
    <submittedName>
        <fullName evidence="1">Uncharacterized protein</fullName>
    </submittedName>
</protein>
<organism evidence="1 2">
    <name type="scientific">Colocasia esculenta</name>
    <name type="common">Wild taro</name>
    <name type="synonym">Arum esculentum</name>
    <dbReference type="NCBI Taxonomy" id="4460"/>
    <lineage>
        <taxon>Eukaryota</taxon>
        <taxon>Viridiplantae</taxon>
        <taxon>Streptophyta</taxon>
        <taxon>Embryophyta</taxon>
        <taxon>Tracheophyta</taxon>
        <taxon>Spermatophyta</taxon>
        <taxon>Magnoliopsida</taxon>
        <taxon>Liliopsida</taxon>
        <taxon>Araceae</taxon>
        <taxon>Aroideae</taxon>
        <taxon>Colocasieae</taxon>
        <taxon>Colocasia</taxon>
    </lineage>
</organism>
<comment type="caution">
    <text evidence="1">The sequence shown here is derived from an EMBL/GenBank/DDBJ whole genome shotgun (WGS) entry which is preliminary data.</text>
</comment>
<accession>A0A843X2F3</accession>
<evidence type="ECO:0000313" key="1">
    <source>
        <dbReference type="EMBL" id="MQM12351.1"/>
    </source>
</evidence>
<dbReference type="EMBL" id="NMUH01005280">
    <property type="protein sequence ID" value="MQM12351.1"/>
    <property type="molecule type" value="Genomic_DNA"/>
</dbReference>
<feature type="non-terminal residue" evidence="1">
    <location>
        <position position="131"/>
    </location>
</feature>
<evidence type="ECO:0000313" key="2">
    <source>
        <dbReference type="Proteomes" id="UP000652761"/>
    </source>
</evidence>
<proteinExistence type="predicted"/>
<dbReference type="AlphaFoldDB" id="A0A843X2F3"/>
<name>A0A843X2F3_COLES</name>